<keyword evidence="6 14" id="KW-0328">Glycosyltransferase</keyword>
<dbReference type="Ensembl" id="ENSCCRT00000000482.2">
    <property type="protein sequence ID" value="ENSCCRP00000000412.2"/>
    <property type="gene ID" value="ENSCCRG00000000336.2"/>
</dbReference>
<dbReference type="GO" id="GO:0005789">
    <property type="term" value="C:endoplasmic reticulum membrane"/>
    <property type="evidence" value="ECO:0007669"/>
    <property type="project" value="UniProtKB-SubCell"/>
</dbReference>
<comment type="similarity">
    <text evidence="3 14">Belongs to the ALG10 glucosyltransferase family.</text>
</comment>
<keyword evidence="16" id="KW-1185">Reference proteome</keyword>
<reference evidence="15" key="1">
    <citation type="submission" date="2025-08" db="UniProtKB">
        <authorList>
            <consortium name="Ensembl"/>
        </authorList>
    </citation>
    <scope>IDENTIFICATION</scope>
</reference>
<proteinExistence type="inferred from homology"/>
<accession>A0A8C0XZM1</accession>
<keyword evidence="9" id="KW-0256">Endoplasmic reticulum</keyword>
<evidence type="ECO:0000256" key="11">
    <source>
        <dbReference type="ARBA" id="ARBA00023136"/>
    </source>
</evidence>
<comment type="function">
    <text evidence="12">Dol-P-Glc:Glc(2)Man(9)GlcNAc(2)-PP-Dol alpha-1,2-glucosyltransferase that operates in the biosynthetic pathway of dolichol-linked oligosaccharides, the glycan precursors employed in protein asparagine (N)-glycosylation. The assembly of dolichol-linked oligosaccharides begins on the cytosolic side of the endoplasmic reticulum membrane and finishes in its lumen. The sequential addition of sugars to dolichol pyrophosphate produces dolichol-linked oligosaccharides containing fourteen sugars, including two GlcNAcs, nine mannoses and three glucoses. Once assembled, the oligosaccharide is transferred from the lipid to nascent proteins by oligosaccharyltransferases. In the lumen of the endoplasmic reticulum, adds the third and last glucose residue from dolichyl phosphate glucose (Dol-P-Glc) onto the lipid-linked oligosaccharide intermediate Glc(2)Man(9)GlcNAc(2)-PP-Dol to produce Glc(3)Man(9)GlcNAc(2)-PP-Dol.</text>
</comment>
<keyword evidence="7" id="KW-0808">Transferase</keyword>
<evidence type="ECO:0000256" key="10">
    <source>
        <dbReference type="ARBA" id="ARBA00022989"/>
    </source>
</evidence>
<reference evidence="15" key="2">
    <citation type="submission" date="2025-09" db="UniProtKB">
        <authorList>
            <consortium name="Ensembl"/>
        </authorList>
    </citation>
    <scope>IDENTIFICATION</scope>
</reference>
<feature type="transmembrane region" description="Helical" evidence="14">
    <location>
        <begin position="249"/>
        <end position="270"/>
    </location>
</feature>
<feature type="transmembrane region" description="Helical" evidence="14">
    <location>
        <begin position="6"/>
        <end position="25"/>
    </location>
</feature>
<evidence type="ECO:0000313" key="15">
    <source>
        <dbReference type="Ensembl" id="ENSCCRP00000000412.2"/>
    </source>
</evidence>
<dbReference type="Pfam" id="PF04922">
    <property type="entry name" value="DIE2_ALG10"/>
    <property type="match status" value="1"/>
</dbReference>
<dbReference type="GO" id="GO:0106073">
    <property type="term" value="F:dolichyl pyrophosphate Glc2Man9GlcNAc2 alpha-1,2-glucosyltransferase activity"/>
    <property type="evidence" value="ECO:0007669"/>
    <property type="project" value="UniProtKB-UniRule"/>
</dbReference>
<feature type="transmembrane region" description="Helical" evidence="14">
    <location>
        <begin position="290"/>
        <end position="307"/>
    </location>
</feature>
<evidence type="ECO:0000256" key="6">
    <source>
        <dbReference type="ARBA" id="ARBA00022676"/>
    </source>
</evidence>
<feature type="transmembrane region" description="Helical" evidence="14">
    <location>
        <begin position="125"/>
        <end position="149"/>
    </location>
</feature>
<dbReference type="InterPro" id="IPR016900">
    <property type="entry name" value="Alg10"/>
</dbReference>
<evidence type="ECO:0000256" key="9">
    <source>
        <dbReference type="ARBA" id="ARBA00022824"/>
    </source>
</evidence>
<sequence length="473" mass="54901">MEKFEVHVFIALCSINFLISCLLFSKITREQRDPYMDEIFHVPQAQKYCEGKFHEWDPMITTLPGLYLASVGLIRPVVWLADLKGSVVCSTAMLRFINLLFNSGNLYIIYLIICRLHMKDKSRSATCRMLSALVLSTFPVLYFFTFLYYTDAGSTFFTLFMYLMALYGSHKAAALLGVCAVLFRQTNIIWMAFCAGTVVAQKMDESWRTEQSKKRDEKSSSQVPLTINGAMRVMRFLLEFLKTPSNIKAVVLSTWPYIAAAVVFAVFVVLNNGIVVGDRSSHEACLNFPQIFYFLSFTLIFSLPTSLSYQKGVRFLQSLRKQPLIHAVLMTFFLVLVWKFTFVHKYLLADNRHFPFYVWKRIFQRHELVRFLLVPGYAFAAWNFLDTLRSKSLFWFLVFSACLVAATVPQKLLEFRYFILPYLLYRIHIPVPSLPRLLLEFGLYTAVNAATVYIFIYKTFQWPDSTAAQRFMW</sequence>
<feature type="transmembrane region" description="Helical" evidence="14">
    <location>
        <begin position="392"/>
        <end position="413"/>
    </location>
</feature>
<evidence type="ECO:0000256" key="4">
    <source>
        <dbReference type="ARBA" id="ARBA00011967"/>
    </source>
</evidence>
<evidence type="ECO:0000256" key="13">
    <source>
        <dbReference type="ARBA" id="ARBA00048064"/>
    </source>
</evidence>
<feature type="transmembrane region" description="Helical" evidence="14">
    <location>
        <begin position="368"/>
        <end position="385"/>
    </location>
</feature>
<keyword evidence="10 14" id="KW-1133">Transmembrane helix</keyword>
<organism evidence="15 16">
    <name type="scientific">Cyprinus carpio carpio</name>
    <dbReference type="NCBI Taxonomy" id="630221"/>
    <lineage>
        <taxon>Eukaryota</taxon>
        <taxon>Metazoa</taxon>
        <taxon>Chordata</taxon>
        <taxon>Craniata</taxon>
        <taxon>Vertebrata</taxon>
        <taxon>Euteleostomi</taxon>
        <taxon>Actinopterygii</taxon>
        <taxon>Neopterygii</taxon>
        <taxon>Teleostei</taxon>
        <taxon>Ostariophysi</taxon>
        <taxon>Cypriniformes</taxon>
        <taxon>Cyprinidae</taxon>
        <taxon>Cyprininae</taxon>
        <taxon>Cyprinus</taxon>
    </lineage>
</organism>
<evidence type="ECO:0000313" key="16">
    <source>
        <dbReference type="Proteomes" id="UP001108240"/>
    </source>
</evidence>
<dbReference type="PROSITE" id="PS51257">
    <property type="entry name" value="PROKAR_LIPOPROTEIN"/>
    <property type="match status" value="1"/>
</dbReference>
<feature type="transmembrane region" description="Helical" evidence="14">
    <location>
        <begin position="60"/>
        <end position="81"/>
    </location>
</feature>
<evidence type="ECO:0000256" key="2">
    <source>
        <dbReference type="ARBA" id="ARBA00004922"/>
    </source>
</evidence>
<comment type="catalytic activity">
    <reaction evidence="13">
        <text>an alpha-D-Glc-(1-&gt;3)-alpha-D-Glc-(1-&gt;3)-alpha-D-Man-(1-&gt;2)-alpha-D-Man-(1-&gt;2)-alpha-D-Man-(1-&gt;3)-[alpha-D-Man-(1-&gt;2)-alpha-D-Man-(1-&gt;3)-[alpha-D-Man-(1-&gt;2)-alpha-D-Man-(1-&gt;6)]-alpha-D-Man-(1-&gt;6)]-beta-D-Man-(1-&gt;4)-beta-D-GlcNAc-(1-&gt;4)-alpha-D-GlcNAc-diphospho-di-trans,poly-cis-dolichol + a di-trans,poly-cis-dolichyl beta-D-glucosyl phosphate = a alpha-D-Glc-(1-&gt;2)-alpha-D-Glc-(1-&gt;3)-alpha-D-Glc-(1-&gt;3)-alpha-D-Man-(1-&gt;2)-alpha-D-Man-(1-&gt;2)-alpha-D-Man-(1-&gt;3)-[alpha-D-Man-(1-&gt;2)-alpha-D-Man-(1-&gt;3)-[alpha-D-Man-(1-&gt;2)-alpha-D-Man-(1-&gt;6)]-alpha-D-Man-(1-&gt;6)]-beta-D-Man-(1-&gt;4)-beta-D-GlcNAc-(1-&gt;4)-alpha-D-GlcNAc-diphospho-di-trans,poly-cis-dolichol + a di-trans,poly-cis-dolichyl phosphate + H(+)</text>
        <dbReference type="Rhea" id="RHEA:29543"/>
        <dbReference type="Rhea" id="RHEA-COMP:19498"/>
        <dbReference type="Rhea" id="RHEA-COMP:19502"/>
        <dbReference type="Rhea" id="RHEA-COMP:19512"/>
        <dbReference type="Rhea" id="RHEA-COMP:19522"/>
        <dbReference type="ChEBI" id="CHEBI:15378"/>
        <dbReference type="ChEBI" id="CHEBI:57525"/>
        <dbReference type="ChEBI" id="CHEBI:57683"/>
        <dbReference type="ChEBI" id="CHEBI:132522"/>
        <dbReference type="ChEBI" id="CHEBI:132523"/>
        <dbReference type="EC" id="2.4.1.256"/>
    </reaction>
    <physiologicalReaction direction="left-to-right" evidence="13">
        <dbReference type="Rhea" id="RHEA:29544"/>
    </physiologicalReaction>
</comment>
<feature type="transmembrane region" description="Helical" evidence="14">
    <location>
        <begin position="161"/>
        <end position="183"/>
    </location>
</feature>
<dbReference type="AlphaFoldDB" id="A0A8C0XZM1"/>
<dbReference type="PANTHER" id="PTHR12989">
    <property type="entry name" value="ALPHA-1,2-GLUCOSYLTRANSFERASE ALG10"/>
    <property type="match status" value="1"/>
</dbReference>
<evidence type="ECO:0000256" key="1">
    <source>
        <dbReference type="ARBA" id="ARBA00004477"/>
    </source>
</evidence>
<feature type="transmembrane region" description="Helical" evidence="14">
    <location>
        <begin position="433"/>
        <end position="456"/>
    </location>
</feature>
<dbReference type="Proteomes" id="UP001108240">
    <property type="component" value="Unplaced"/>
</dbReference>
<dbReference type="EC" id="2.4.1.256" evidence="4 14"/>
<keyword evidence="11 14" id="KW-0472">Membrane</keyword>
<keyword evidence="8 14" id="KW-0812">Transmembrane</keyword>
<evidence type="ECO:0000256" key="3">
    <source>
        <dbReference type="ARBA" id="ARBA00010600"/>
    </source>
</evidence>
<name>A0A8C0XZM1_CYPCA</name>
<evidence type="ECO:0000256" key="8">
    <source>
        <dbReference type="ARBA" id="ARBA00022692"/>
    </source>
</evidence>
<feature type="transmembrane region" description="Helical" evidence="14">
    <location>
        <begin position="327"/>
        <end position="348"/>
    </location>
</feature>
<dbReference type="GO" id="GO:0006488">
    <property type="term" value="P:dolichol-linked oligosaccharide biosynthetic process"/>
    <property type="evidence" value="ECO:0007669"/>
    <property type="project" value="UniProtKB-UniRule"/>
</dbReference>
<evidence type="ECO:0000256" key="7">
    <source>
        <dbReference type="ARBA" id="ARBA00022679"/>
    </source>
</evidence>
<evidence type="ECO:0000256" key="5">
    <source>
        <dbReference type="ARBA" id="ARBA00018512"/>
    </source>
</evidence>
<comment type="pathway">
    <text evidence="2">Protein modification; protein glycosylation.</text>
</comment>
<protein>
    <recommendedName>
        <fullName evidence="5 14">Dol-P-Glc:Glc(2)Man(9)GlcNAc(2)-PP-Dol alpha-1,2-glucosyltransferase</fullName>
        <ecNumber evidence="4 14">2.4.1.256</ecNumber>
    </recommendedName>
</protein>
<dbReference type="GeneTree" id="ENSGT00390000012906"/>
<dbReference type="PIRSF" id="PIRSF028810">
    <property type="entry name" value="Alpha1_2_glucosyltferase_Alg10"/>
    <property type="match status" value="1"/>
</dbReference>
<evidence type="ECO:0000256" key="14">
    <source>
        <dbReference type="PIRNR" id="PIRNR028810"/>
    </source>
</evidence>
<dbReference type="OMA" id="FPINWNT"/>
<feature type="transmembrane region" description="Helical" evidence="14">
    <location>
        <begin position="93"/>
        <end position="113"/>
    </location>
</feature>
<evidence type="ECO:0000256" key="12">
    <source>
        <dbReference type="ARBA" id="ARBA00044727"/>
    </source>
</evidence>
<comment type="subcellular location">
    <subcellularLocation>
        <location evidence="1">Endoplasmic reticulum membrane</location>
        <topology evidence="1">Multi-pass membrane protein</topology>
    </subcellularLocation>
</comment>
<dbReference type="PANTHER" id="PTHR12989:SF10">
    <property type="entry name" value="DOL-P-GLC:GLC(2)MAN(9)GLCNAC(2)-PP-DOL ALPHA-1,2-GLUCOSYLTRANSFERASE-RELATED"/>
    <property type="match status" value="1"/>
</dbReference>